<dbReference type="InterPro" id="IPR051681">
    <property type="entry name" value="Ser/Thr_Kinases-Pseudokinases"/>
</dbReference>
<protein>
    <recommendedName>
        <fullName evidence="3">Protein kinase domain-containing protein</fullName>
    </recommendedName>
</protein>
<dbReference type="InterPro" id="IPR011009">
    <property type="entry name" value="Kinase-like_dom_sf"/>
</dbReference>
<comment type="caution">
    <text evidence="4">The sequence shown here is derived from an EMBL/GenBank/DDBJ whole genome shotgun (WGS) entry which is preliminary data.</text>
</comment>
<evidence type="ECO:0000259" key="3">
    <source>
        <dbReference type="PROSITE" id="PS50011"/>
    </source>
</evidence>
<feature type="region of interest" description="Disordered" evidence="1">
    <location>
        <begin position="595"/>
        <end position="618"/>
    </location>
</feature>
<evidence type="ECO:0000256" key="1">
    <source>
        <dbReference type="SAM" id="MobiDB-lite"/>
    </source>
</evidence>
<reference evidence="4 5" key="1">
    <citation type="journal article" date="2022" name="bioRxiv">
        <title>Genomics of Preaxostyla Flagellates Illuminates Evolutionary Transitions and the Path Towards Mitochondrial Loss.</title>
        <authorList>
            <person name="Novak L.V.F."/>
            <person name="Treitli S.C."/>
            <person name="Pyrih J."/>
            <person name="Halakuc P."/>
            <person name="Pipaliya S.V."/>
            <person name="Vacek V."/>
            <person name="Brzon O."/>
            <person name="Soukal P."/>
            <person name="Eme L."/>
            <person name="Dacks J.B."/>
            <person name="Karnkowska A."/>
            <person name="Elias M."/>
            <person name="Hampl V."/>
        </authorList>
    </citation>
    <scope>NUCLEOTIDE SEQUENCE [LARGE SCALE GENOMIC DNA]</scope>
    <source>
        <strain evidence="4">NAU3</strain>
        <tissue evidence="4">Gut</tissue>
    </source>
</reference>
<dbReference type="InterPro" id="IPR000719">
    <property type="entry name" value="Prot_kinase_dom"/>
</dbReference>
<evidence type="ECO:0000313" key="5">
    <source>
        <dbReference type="Proteomes" id="UP001281761"/>
    </source>
</evidence>
<dbReference type="PANTHER" id="PTHR44329">
    <property type="entry name" value="SERINE/THREONINE-PROTEIN KINASE TNNI3K-RELATED"/>
    <property type="match status" value="1"/>
</dbReference>
<feature type="region of interest" description="Disordered" evidence="1">
    <location>
        <begin position="369"/>
        <end position="390"/>
    </location>
</feature>
<dbReference type="InterPro" id="IPR001245">
    <property type="entry name" value="Ser-Thr/Tyr_kinase_cat_dom"/>
</dbReference>
<feature type="region of interest" description="Disordered" evidence="1">
    <location>
        <begin position="706"/>
        <end position="728"/>
    </location>
</feature>
<feature type="transmembrane region" description="Helical" evidence="2">
    <location>
        <begin position="398"/>
        <end position="423"/>
    </location>
</feature>
<proteinExistence type="predicted"/>
<feature type="region of interest" description="Disordered" evidence="1">
    <location>
        <begin position="467"/>
        <end position="492"/>
    </location>
</feature>
<sequence length="728" mass="79868">MSLALTVKGCKFIDCAATALGGAMEVCSRGFVMSDCLVKNCSSGASGAVCIKPHLDCPITLTNILFIGSTVSDTPTYYESWPMEEDPVQFADFLIEDVSNTNPNDVTFEDCWTTSPISAGMYSKGYNDEGEKIYYRVDKDAFHKMGPYLTQKVKASLDVNLWRIDLLVNGKTPLKSQIYDITVKEEEGGSDMTGKLQFRDGVGSLLPSSNLNLKFSTAYTITSIVGVVPSSSEMNDISITAEAWAFNLAANPSLISFTTPAQPPTLLASSAHLTDADQPFAFLILLFDQEVSGSYEIVVEERGKDEKITVTVNGSSFEGESQKFRVVGEDRVLTHDTTYTIKSLVPTEGSKTATAVWMNKTVSFTIPESLYVPPKEPEDPEPEDPNGKKSLSAETKALLSWLIPLVVCLLLAVLILIVVIVLLRRRHQKSQVPAKEMDDQVQLHAEDKIEVIDGGSTNLVIRTDGMSHSAFDSSSDRLPNGNNTREGPNSRTEAELAEVMACTGAFEISETPMTNTLYSLLHKERREIEKRAVGMQIMNGLKHIVATRGWSDVLTRLSSHWILIDTAGNVKLKLQMNTSEAELEAAQTRIQNPNIAGNENELSRQTMNKDNDKSGMDGLRWRAPEVVGSKGVQVDGHKASVFSLGLVLWEIETGQVPYGELDAVNAQRQSGTGTPPKMESLKDEEFISLIHRCVSVDPEQRPTLTEVGEFLSSHPDETVSGSRKEMKE</sequence>
<keyword evidence="5" id="KW-1185">Reference proteome</keyword>
<keyword evidence="2" id="KW-1133">Transmembrane helix</keyword>
<evidence type="ECO:0000313" key="4">
    <source>
        <dbReference type="EMBL" id="KAK2950966.1"/>
    </source>
</evidence>
<organism evidence="4 5">
    <name type="scientific">Blattamonas nauphoetae</name>
    <dbReference type="NCBI Taxonomy" id="2049346"/>
    <lineage>
        <taxon>Eukaryota</taxon>
        <taxon>Metamonada</taxon>
        <taxon>Preaxostyla</taxon>
        <taxon>Oxymonadida</taxon>
        <taxon>Blattamonas</taxon>
    </lineage>
</organism>
<dbReference type="SUPFAM" id="SSF56112">
    <property type="entry name" value="Protein kinase-like (PK-like)"/>
    <property type="match status" value="1"/>
</dbReference>
<name>A0ABQ9XL32_9EUKA</name>
<dbReference type="Pfam" id="PF07714">
    <property type="entry name" value="PK_Tyr_Ser-Thr"/>
    <property type="match status" value="1"/>
</dbReference>
<dbReference type="Proteomes" id="UP001281761">
    <property type="component" value="Unassembled WGS sequence"/>
</dbReference>
<gene>
    <name evidence="4" type="ORF">BLNAU_14044</name>
</gene>
<feature type="compositionally biased region" description="Basic and acidic residues" evidence="1">
    <location>
        <begin position="714"/>
        <end position="728"/>
    </location>
</feature>
<dbReference type="Gene3D" id="1.10.510.10">
    <property type="entry name" value="Transferase(Phosphotransferase) domain 1"/>
    <property type="match status" value="1"/>
</dbReference>
<dbReference type="SMART" id="SM00220">
    <property type="entry name" value="S_TKc"/>
    <property type="match status" value="1"/>
</dbReference>
<keyword evidence="2" id="KW-0472">Membrane</keyword>
<feature type="compositionally biased region" description="Basic and acidic residues" evidence="1">
    <location>
        <begin position="607"/>
        <end position="618"/>
    </location>
</feature>
<accession>A0ABQ9XL32</accession>
<dbReference type="PROSITE" id="PS50011">
    <property type="entry name" value="PROTEIN_KINASE_DOM"/>
    <property type="match status" value="1"/>
</dbReference>
<feature type="domain" description="Protein kinase" evidence="3">
    <location>
        <begin position="342"/>
        <end position="717"/>
    </location>
</feature>
<dbReference type="EMBL" id="JARBJD010000126">
    <property type="protein sequence ID" value="KAK2950966.1"/>
    <property type="molecule type" value="Genomic_DNA"/>
</dbReference>
<keyword evidence="2" id="KW-0812">Transmembrane</keyword>
<evidence type="ECO:0000256" key="2">
    <source>
        <dbReference type="SAM" id="Phobius"/>
    </source>
</evidence>
<feature type="compositionally biased region" description="Polar residues" evidence="1">
    <location>
        <begin position="470"/>
        <end position="491"/>
    </location>
</feature>